<organism evidence="4 5">
    <name type="scientific">Galendromus occidentalis</name>
    <name type="common">western predatory mite</name>
    <dbReference type="NCBI Taxonomy" id="34638"/>
    <lineage>
        <taxon>Eukaryota</taxon>
        <taxon>Metazoa</taxon>
        <taxon>Ecdysozoa</taxon>
        <taxon>Arthropoda</taxon>
        <taxon>Chelicerata</taxon>
        <taxon>Arachnida</taxon>
        <taxon>Acari</taxon>
        <taxon>Parasitiformes</taxon>
        <taxon>Mesostigmata</taxon>
        <taxon>Gamasina</taxon>
        <taxon>Phytoseioidea</taxon>
        <taxon>Phytoseiidae</taxon>
        <taxon>Typhlodrominae</taxon>
        <taxon>Galendromus</taxon>
    </lineage>
</organism>
<dbReference type="GeneID" id="108863720"/>
<accession>A0AAJ7L429</accession>
<feature type="compositionally biased region" description="Basic and acidic residues" evidence="2">
    <location>
        <begin position="7"/>
        <end position="20"/>
    </location>
</feature>
<dbReference type="InterPro" id="IPR001878">
    <property type="entry name" value="Znf_CCHC"/>
</dbReference>
<dbReference type="KEGG" id="goe:108863720"/>
<feature type="domain" description="CCHC-type" evidence="3">
    <location>
        <begin position="190"/>
        <end position="205"/>
    </location>
</feature>
<evidence type="ECO:0000313" key="4">
    <source>
        <dbReference type="Proteomes" id="UP000694867"/>
    </source>
</evidence>
<protein>
    <submittedName>
        <fullName evidence="5">Branchpoint-bridging protein-like</fullName>
    </submittedName>
</protein>
<feature type="compositionally biased region" description="Basic and acidic residues" evidence="2">
    <location>
        <begin position="275"/>
        <end position="288"/>
    </location>
</feature>
<evidence type="ECO:0000313" key="5">
    <source>
        <dbReference type="RefSeq" id="XP_018493755.1"/>
    </source>
</evidence>
<dbReference type="Pfam" id="PF00098">
    <property type="entry name" value="zf-CCHC"/>
    <property type="match status" value="2"/>
</dbReference>
<keyword evidence="1" id="KW-0862">Zinc</keyword>
<dbReference type="Gene3D" id="4.10.60.10">
    <property type="entry name" value="Zinc finger, CCHC-type"/>
    <property type="match status" value="1"/>
</dbReference>
<dbReference type="InterPro" id="IPR036875">
    <property type="entry name" value="Znf_CCHC_sf"/>
</dbReference>
<dbReference type="SMART" id="SM00343">
    <property type="entry name" value="ZnF_C2HC"/>
    <property type="match status" value="3"/>
</dbReference>
<keyword evidence="1" id="KW-0863">Zinc-finger</keyword>
<evidence type="ECO:0000259" key="3">
    <source>
        <dbReference type="PROSITE" id="PS50158"/>
    </source>
</evidence>
<reference evidence="5" key="1">
    <citation type="submission" date="2025-08" db="UniProtKB">
        <authorList>
            <consortium name="RefSeq"/>
        </authorList>
    </citation>
    <scope>IDENTIFICATION</scope>
</reference>
<feature type="region of interest" description="Disordered" evidence="2">
    <location>
        <begin position="259"/>
        <end position="341"/>
    </location>
</feature>
<dbReference type="SUPFAM" id="SSF57756">
    <property type="entry name" value="Retrovirus zinc finger-like domains"/>
    <property type="match status" value="1"/>
</dbReference>
<dbReference type="AlphaFoldDB" id="A0AAJ7L429"/>
<sequence length="341" mass="38780">MKSKKPRGQEGLKTDTEQEKRRRAPRKYQGSVIVGIQNGSFAEVLKKLKHEVDEKELGVDISGVRQTERGMKLQVREKKTGGQARLAKYIEEQLKMKTQISGPALSTTVAVYNMDLVTTEDEIEESIRKAIRLSRENPIRVEKIRTNERGERSALVRLARIDADRLLTAERIKIGWQTCRIRAWRTVAVCFKCQEVGHRAHECKEKETKARRCYKCGKEGHLTRDCGESDIICQNCETEGHSKYSSKCPRFKELLGDQLSKKAQGKPAPSEQEEPAQKQDSEKADPKENTGTASQEGETTGSGESEPMQTEETGEKWKLVQSRRKQNNRDHDDKDSPDKPQ</sequence>
<feature type="compositionally biased region" description="Low complexity" evidence="2">
    <location>
        <begin position="290"/>
        <end position="306"/>
    </location>
</feature>
<feature type="domain" description="CCHC-type" evidence="3">
    <location>
        <begin position="211"/>
        <end position="226"/>
    </location>
</feature>
<dbReference type="Proteomes" id="UP000694867">
    <property type="component" value="Unplaced"/>
</dbReference>
<dbReference type="GO" id="GO:0008270">
    <property type="term" value="F:zinc ion binding"/>
    <property type="evidence" value="ECO:0007669"/>
    <property type="project" value="UniProtKB-KW"/>
</dbReference>
<evidence type="ECO:0000256" key="2">
    <source>
        <dbReference type="SAM" id="MobiDB-lite"/>
    </source>
</evidence>
<evidence type="ECO:0000256" key="1">
    <source>
        <dbReference type="PROSITE-ProRule" id="PRU00047"/>
    </source>
</evidence>
<name>A0AAJ7L429_9ACAR</name>
<feature type="compositionally biased region" description="Basic and acidic residues" evidence="2">
    <location>
        <begin position="327"/>
        <end position="341"/>
    </location>
</feature>
<dbReference type="GO" id="GO:0003676">
    <property type="term" value="F:nucleic acid binding"/>
    <property type="evidence" value="ECO:0007669"/>
    <property type="project" value="InterPro"/>
</dbReference>
<gene>
    <name evidence="5" type="primary">LOC108863720</name>
</gene>
<keyword evidence="1" id="KW-0479">Metal-binding</keyword>
<keyword evidence="4" id="KW-1185">Reference proteome</keyword>
<dbReference type="PROSITE" id="PS50158">
    <property type="entry name" value="ZF_CCHC"/>
    <property type="match status" value="2"/>
</dbReference>
<feature type="region of interest" description="Disordered" evidence="2">
    <location>
        <begin position="1"/>
        <end position="27"/>
    </location>
</feature>
<proteinExistence type="predicted"/>
<dbReference type="RefSeq" id="XP_018493755.1">
    <property type="nucleotide sequence ID" value="XM_018638239.1"/>
</dbReference>